<feature type="signal peptide" evidence="7">
    <location>
        <begin position="1"/>
        <end position="17"/>
    </location>
</feature>
<accession>A0A194XA98</accession>
<evidence type="ECO:0000313" key="9">
    <source>
        <dbReference type="EMBL" id="KUJ17098.1"/>
    </source>
</evidence>
<keyword evidence="4 6" id="KW-1133">Transmembrane helix</keyword>
<evidence type="ECO:0000256" key="6">
    <source>
        <dbReference type="SAM" id="Phobius"/>
    </source>
</evidence>
<comment type="subcellular location">
    <subcellularLocation>
        <location evidence="1">Cell membrane</location>
        <topology evidence="1">Multi-pass membrane protein</topology>
    </subcellularLocation>
</comment>
<dbReference type="Proteomes" id="UP000070700">
    <property type="component" value="Unassembled WGS sequence"/>
</dbReference>
<evidence type="ECO:0000256" key="1">
    <source>
        <dbReference type="ARBA" id="ARBA00004651"/>
    </source>
</evidence>
<proteinExistence type="predicted"/>
<feature type="transmembrane region" description="Helical" evidence="6">
    <location>
        <begin position="33"/>
        <end position="52"/>
    </location>
</feature>
<evidence type="ECO:0000256" key="2">
    <source>
        <dbReference type="ARBA" id="ARBA00022475"/>
    </source>
</evidence>
<dbReference type="Pfam" id="PF13396">
    <property type="entry name" value="PLDc_N"/>
    <property type="match status" value="1"/>
</dbReference>
<evidence type="ECO:0000256" key="7">
    <source>
        <dbReference type="SAM" id="SignalP"/>
    </source>
</evidence>
<gene>
    <name evidence="9" type="ORF">LY89DRAFT_685052</name>
</gene>
<dbReference type="InParanoid" id="A0A194XA98"/>
<dbReference type="KEGG" id="psco:LY89DRAFT_685052"/>
<evidence type="ECO:0000256" key="5">
    <source>
        <dbReference type="ARBA" id="ARBA00023136"/>
    </source>
</evidence>
<evidence type="ECO:0000259" key="8">
    <source>
        <dbReference type="Pfam" id="PF13396"/>
    </source>
</evidence>
<feature type="domain" description="Cardiolipin synthase N-terminal" evidence="8">
    <location>
        <begin position="45"/>
        <end position="86"/>
    </location>
</feature>
<feature type="chain" id="PRO_5008268055" description="Cardiolipin synthase N-terminal domain-containing protein" evidence="7">
    <location>
        <begin position="18"/>
        <end position="101"/>
    </location>
</feature>
<dbReference type="InterPro" id="IPR027379">
    <property type="entry name" value="CLS_N"/>
</dbReference>
<evidence type="ECO:0000256" key="4">
    <source>
        <dbReference type="ARBA" id="ARBA00022989"/>
    </source>
</evidence>
<keyword evidence="5 6" id="KW-0472">Membrane</keyword>
<keyword evidence="2" id="KW-1003">Cell membrane</keyword>
<keyword evidence="10" id="KW-1185">Reference proteome</keyword>
<protein>
    <recommendedName>
        <fullName evidence="8">Cardiolipin synthase N-terminal domain-containing protein</fullName>
    </recommendedName>
</protein>
<dbReference type="GeneID" id="28824734"/>
<keyword evidence="7" id="KW-0732">Signal</keyword>
<reference evidence="9 10" key="1">
    <citation type="submission" date="2015-10" db="EMBL/GenBank/DDBJ databases">
        <title>Full genome of DAOMC 229536 Phialocephala scopiformis, a fungal endophyte of spruce producing the potent anti-insectan compound rugulosin.</title>
        <authorList>
            <consortium name="DOE Joint Genome Institute"/>
            <person name="Walker A.K."/>
            <person name="Frasz S.L."/>
            <person name="Seifert K.A."/>
            <person name="Miller J.D."/>
            <person name="Mondo S.J."/>
            <person name="Labutti K."/>
            <person name="Lipzen A."/>
            <person name="Dockter R."/>
            <person name="Kennedy M."/>
            <person name="Grigoriev I.V."/>
            <person name="Spatafora J.W."/>
        </authorList>
    </citation>
    <scope>NUCLEOTIDE SEQUENCE [LARGE SCALE GENOMIC DNA]</scope>
    <source>
        <strain evidence="9 10">CBS 120377</strain>
    </source>
</reference>
<sequence length="101" mass="11345">MIQQILLNLFLVSLAMAEETVSTSQHGNAWKYGTGGGLLGFVILILDIMVFMEVLKSNRPPSHKLLWCVVVFLFPILGLVFYWLFSNREKHMGSGGYEAIP</sequence>
<dbReference type="OrthoDB" id="5193244at2759"/>
<dbReference type="AlphaFoldDB" id="A0A194XA98"/>
<organism evidence="9 10">
    <name type="scientific">Mollisia scopiformis</name>
    <name type="common">Conifer needle endophyte fungus</name>
    <name type="synonym">Phialocephala scopiformis</name>
    <dbReference type="NCBI Taxonomy" id="149040"/>
    <lineage>
        <taxon>Eukaryota</taxon>
        <taxon>Fungi</taxon>
        <taxon>Dikarya</taxon>
        <taxon>Ascomycota</taxon>
        <taxon>Pezizomycotina</taxon>
        <taxon>Leotiomycetes</taxon>
        <taxon>Helotiales</taxon>
        <taxon>Mollisiaceae</taxon>
        <taxon>Mollisia</taxon>
    </lineage>
</organism>
<dbReference type="EMBL" id="KQ947415">
    <property type="protein sequence ID" value="KUJ17098.1"/>
    <property type="molecule type" value="Genomic_DNA"/>
</dbReference>
<name>A0A194XA98_MOLSC</name>
<feature type="transmembrane region" description="Helical" evidence="6">
    <location>
        <begin position="64"/>
        <end position="85"/>
    </location>
</feature>
<keyword evidence="3 6" id="KW-0812">Transmembrane</keyword>
<dbReference type="RefSeq" id="XP_018071453.1">
    <property type="nucleotide sequence ID" value="XM_018215008.1"/>
</dbReference>
<evidence type="ECO:0000313" key="10">
    <source>
        <dbReference type="Proteomes" id="UP000070700"/>
    </source>
</evidence>
<dbReference type="GO" id="GO:0005886">
    <property type="term" value="C:plasma membrane"/>
    <property type="evidence" value="ECO:0007669"/>
    <property type="project" value="UniProtKB-SubCell"/>
</dbReference>
<evidence type="ECO:0000256" key="3">
    <source>
        <dbReference type="ARBA" id="ARBA00022692"/>
    </source>
</evidence>